<feature type="region of interest" description="Disordered" evidence="1">
    <location>
        <begin position="331"/>
        <end position="357"/>
    </location>
</feature>
<feature type="compositionally biased region" description="Basic and acidic residues" evidence="1">
    <location>
        <begin position="478"/>
        <end position="488"/>
    </location>
</feature>
<dbReference type="Pfam" id="PF07647">
    <property type="entry name" value="SAM_2"/>
    <property type="match status" value="1"/>
</dbReference>
<dbReference type="SMART" id="SM00454">
    <property type="entry name" value="SAM"/>
    <property type="match status" value="1"/>
</dbReference>
<evidence type="ECO:0000313" key="4">
    <source>
        <dbReference type="Proteomes" id="UP001642464"/>
    </source>
</evidence>
<proteinExistence type="predicted"/>
<feature type="region of interest" description="Disordered" evidence="1">
    <location>
        <begin position="427"/>
        <end position="548"/>
    </location>
</feature>
<keyword evidence="4" id="KW-1185">Reference proteome</keyword>
<evidence type="ECO:0000259" key="2">
    <source>
        <dbReference type="PROSITE" id="PS50105"/>
    </source>
</evidence>
<gene>
    <name evidence="3" type="ORF">SCF082_LOCUS40006</name>
</gene>
<dbReference type="EMBL" id="CAXAMM010039152">
    <property type="protein sequence ID" value="CAK9084331.1"/>
    <property type="molecule type" value="Genomic_DNA"/>
</dbReference>
<accession>A0ABP0Q7X8</accession>
<dbReference type="SUPFAM" id="SSF48403">
    <property type="entry name" value="Ankyrin repeat"/>
    <property type="match status" value="1"/>
</dbReference>
<organism evidence="3 4">
    <name type="scientific">Durusdinium trenchii</name>
    <dbReference type="NCBI Taxonomy" id="1381693"/>
    <lineage>
        <taxon>Eukaryota</taxon>
        <taxon>Sar</taxon>
        <taxon>Alveolata</taxon>
        <taxon>Dinophyceae</taxon>
        <taxon>Suessiales</taxon>
        <taxon>Symbiodiniaceae</taxon>
        <taxon>Durusdinium</taxon>
    </lineage>
</organism>
<evidence type="ECO:0000256" key="1">
    <source>
        <dbReference type="SAM" id="MobiDB-lite"/>
    </source>
</evidence>
<dbReference type="Gene3D" id="1.10.150.50">
    <property type="entry name" value="Transcription Factor, Ets-1"/>
    <property type="match status" value="1"/>
</dbReference>
<dbReference type="PROSITE" id="PS50105">
    <property type="entry name" value="SAM_DOMAIN"/>
    <property type="match status" value="1"/>
</dbReference>
<evidence type="ECO:0000313" key="3">
    <source>
        <dbReference type="EMBL" id="CAK9084331.1"/>
    </source>
</evidence>
<feature type="compositionally biased region" description="Basic and acidic residues" evidence="1">
    <location>
        <begin position="251"/>
        <end position="260"/>
    </location>
</feature>
<feature type="region of interest" description="Disordered" evidence="1">
    <location>
        <begin position="214"/>
        <end position="260"/>
    </location>
</feature>
<feature type="compositionally biased region" description="Pro residues" evidence="1">
    <location>
        <begin position="430"/>
        <end position="440"/>
    </location>
</feature>
<feature type="domain" description="SAM" evidence="2">
    <location>
        <begin position="640"/>
        <end position="694"/>
    </location>
</feature>
<dbReference type="Proteomes" id="UP001642464">
    <property type="component" value="Unassembled WGS sequence"/>
</dbReference>
<comment type="caution">
    <text evidence="3">The sequence shown here is derived from an EMBL/GenBank/DDBJ whole genome shotgun (WGS) entry which is preliminary data.</text>
</comment>
<name>A0ABP0Q7X8_9DINO</name>
<dbReference type="InterPro" id="IPR036770">
    <property type="entry name" value="Ankyrin_rpt-contain_sf"/>
</dbReference>
<protein>
    <submittedName>
        <fullName evidence="3">E3 ubiquitin-protein ligase RNF217</fullName>
    </submittedName>
</protein>
<dbReference type="SUPFAM" id="SSF47769">
    <property type="entry name" value="SAM/Pointed domain"/>
    <property type="match status" value="1"/>
</dbReference>
<dbReference type="InterPro" id="IPR001660">
    <property type="entry name" value="SAM"/>
</dbReference>
<dbReference type="Gene3D" id="1.25.40.20">
    <property type="entry name" value="Ankyrin repeat-containing domain"/>
    <property type="match status" value="1"/>
</dbReference>
<dbReference type="InterPro" id="IPR013761">
    <property type="entry name" value="SAM/pointed_sf"/>
</dbReference>
<sequence>MNNKVPEETVRTLVQALVNAGADVNDWPNETRCPLLLAVQCRNTAAVAALCEVGARVTPEVLEELKAVSLGTQRGEMERLMRPQVQGDPNMRLPLWVWIQAGSAAAVEALLRNAAHEEAVGEDVFIALQRSSGDEESRKQIAEHLKEHVGEDVDSRFLPKAIHPAVIFHIIAVLMGPDGGPEHLPEAPGAMLGNRIPLDASEPIPDVTENVWNGKTSPSEQAVPPEAEQVARPVQEPPEPLGKAKARKVGKPPEEGPPKPERRVCMVLLRASGAGQETCNQDYRYNGLHQGKPMFKAENGAVIYFNKFWKMNKVFKTTGWIYCTKDSNGSFPAEGRWSSEGTSDPNGAGRPPSLLLMDEPQPRVVDEESGALVLEDGQKVLKREENKSWRWNEVLVRSKEEILRSLLEPERPSGLLEAFHAPPEAAVPAVPAPVPRPKAPARPKEPKEPPPAAAPPAPAPAPAPTQPPVGQVARVRRAAPDAAERVFERSGFAGPSSRRFRPSQSTRESLALAVQHREQRLRTAGVEESRPRMRSAYEDVPPADERDAGETEMMVGGNVFRVRRLQEGDAVPQHENESGAPPSLQSMLAFIDAESAADGADESHRHEGYPEVAPATEVLQPKLVETKAKAECPAGRVADWTLEQVGQYLDFLGLSHIQEKFKENAVDGPMLLELSEEELCKELGLLKLQARKLLSRLPRDEPDG</sequence>
<feature type="compositionally biased region" description="Pro residues" evidence="1">
    <location>
        <begin position="449"/>
        <end position="467"/>
    </location>
</feature>
<reference evidence="3 4" key="1">
    <citation type="submission" date="2024-02" db="EMBL/GenBank/DDBJ databases">
        <authorList>
            <person name="Chen Y."/>
            <person name="Shah S."/>
            <person name="Dougan E. K."/>
            <person name="Thang M."/>
            <person name="Chan C."/>
        </authorList>
    </citation>
    <scope>NUCLEOTIDE SEQUENCE [LARGE SCALE GENOMIC DNA]</scope>
</reference>
<feature type="compositionally biased region" description="Basic and acidic residues" evidence="1">
    <location>
        <begin position="515"/>
        <end position="548"/>
    </location>
</feature>